<evidence type="ECO:0000313" key="2">
    <source>
        <dbReference type="Proteomes" id="UP001415857"/>
    </source>
</evidence>
<proteinExistence type="predicted"/>
<comment type="caution">
    <text evidence="1">The sequence shown here is derived from an EMBL/GenBank/DDBJ whole genome shotgun (WGS) entry which is preliminary data.</text>
</comment>
<gene>
    <name evidence="1" type="ORF">L1049_007171</name>
</gene>
<dbReference type="GO" id="GO:0006355">
    <property type="term" value="P:regulation of DNA-templated transcription"/>
    <property type="evidence" value="ECO:0007669"/>
    <property type="project" value="InterPro"/>
</dbReference>
<dbReference type="AlphaFoldDB" id="A0AAP0RIH2"/>
<name>A0AAP0RIH2_LIQFO</name>
<organism evidence="1 2">
    <name type="scientific">Liquidambar formosana</name>
    <name type="common">Formosan gum</name>
    <dbReference type="NCBI Taxonomy" id="63359"/>
    <lineage>
        <taxon>Eukaryota</taxon>
        <taxon>Viridiplantae</taxon>
        <taxon>Streptophyta</taxon>
        <taxon>Embryophyta</taxon>
        <taxon>Tracheophyta</taxon>
        <taxon>Spermatophyta</taxon>
        <taxon>Magnoliopsida</taxon>
        <taxon>eudicotyledons</taxon>
        <taxon>Gunneridae</taxon>
        <taxon>Pentapetalae</taxon>
        <taxon>Saxifragales</taxon>
        <taxon>Altingiaceae</taxon>
        <taxon>Liquidambar</taxon>
    </lineage>
</organism>
<accession>A0AAP0RIH2</accession>
<reference evidence="1 2" key="1">
    <citation type="journal article" date="2024" name="Plant J.">
        <title>Genome sequences and population genomics reveal climatic adaptation and genomic divergence between two closely related sweetgum species.</title>
        <authorList>
            <person name="Xu W.Q."/>
            <person name="Ren C.Q."/>
            <person name="Zhang X.Y."/>
            <person name="Comes H.P."/>
            <person name="Liu X.H."/>
            <person name="Li Y.G."/>
            <person name="Kettle C.J."/>
            <person name="Jalonen R."/>
            <person name="Gaisberger H."/>
            <person name="Ma Y.Z."/>
            <person name="Qiu Y.X."/>
        </authorList>
    </citation>
    <scope>NUCLEOTIDE SEQUENCE [LARGE SCALE GENOMIC DNA]</scope>
    <source>
        <strain evidence="1">Hangzhou</strain>
    </source>
</reference>
<dbReference type="EMBL" id="JBBPBK010000010">
    <property type="protein sequence ID" value="KAK9277625.1"/>
    <property type="molecule type" value="Genomic_DNA"/>
</dbReference>
<dbReference type="InterPro" id="IPR027728">
    <property type="entry name" value="Topless_fam"/>
</dbReference>
<dbReference type="PANTHER" id="PTHR44083">
    <property type="entry name" value="TOPLESS-RELATED PROTEIN 1-RELATED"/>
    <property type="match status" value="1"/>
</dbReference>
<dbReference type="PANTHER" id="PTHR44083:SF45">
    <property type="entry name" value="TOPLESS-RELATED PROTEIN 1"/>
    <property type="match status" value="1"/>
</dbReference>
<evidence type="ECO:0000313" key="1">
    <source>
        <dbReference type="EMBL" id="KAK9277625.1"/>
    </source>
</evidence>
<keyword evidence="2" id="KW-1185">Reference proteome</keyword>
<sequence>MALLLQENATILPQIFQPSSGIAMTNEINAHPKNALPCFALTKTDSYLFSLSNGEISQFILKTLEFQGYPTPLCVPSMAIIVTVAQTQVSS</sequence>
<protein>
    <submittedName>
        <fullName evidence="1">Uncharacterized protein</fullName>
    </submittedName>
</protein>
<dbReference type="Proteomes" id="UP001415857">
    <property type="component" value="Unassembled WGS sequence"/>
</dbReference>